<evidence type="ECO:0000256" key="1">
    <source>
        <dbReference type="ARBA" id="ARBA00023015"/>
    </source>
</evidence>
<dbReference type="RefSeq" id="WP_106472839.1">
    <property type="nucleotide sequence ID" value="NZ_CP027665.1"/>
</dbReference>
<dbReference type="Proteomes" id="UP000237655">
    <property type="component" value="Chromosome"/>
</dbReference>
<name>A0A2S0MRL5_9RHOB</name>
<dbReference type="InterPro" id="IPR014036">
    <property type="entry name" value="DeoR-like_C"/>
</dbReference>
<keyword evidence="6" id="KW-1185">Reference proteome</keyword>
<dbReference type="SUPFAM" id="SSF46785">
    <property type="entry name" value="Winged helix' DNA-binding domain"/>
    <property type="match status" value="1"/>
</dbReference>
<dbReference type="Gene3D" id="3.40.50.1360">
    <property type="match status" value="1"/>
</dbReference>
<dbReference type="InterPro" id="IPR001034">
    <property type="entry name" value="DeoR_HTH"/>
</dbReference>
<evidence type="ECO:0000256" key="2">
    <source>
        <dbReference type="ARBA" id="ARBA00023125"/>
    </source>
</evidence>
<dbReference type="InterPro" id="IPR018356">
    <property type="entry name" value="Tscrpt_reg_HTH_DeoR_CS"/>
</dbReference>
<dbReference type="AlphaFoldDB" id="A0A2S0MRL5"/>
<dbReference type="Pfam" id="PF00455">
    <property type="entry name" value="DeoRC"/>
    <property type="match status" value="1"/>
</dbReference>
<dbReference type="SMART" id="SM00420">
    <property type="entry name" value="HTH_DEOR"/>
    <property type="match status" value="1"/>
</dbReference>
<gene>
    <name evidence="5" type="ORF">C6Y53_13065</name>
</gene>
<dbReference type="InterPro" id="IPR036390">
    <property type="entry name" value="WH_DNA-bd_sf"/>
</dbReference>
<evidence type="ECO:0000313" key="6">
    <source>
        <dbReference type="Proteomes" id="UP000237655"/>
    </source>
</evidence>
<evidence type="ECO:0000256" key="3">
    <source>
        <dbReference type="ARBA" id="ARBA00023163"/>
    </source>
</evidence>
<dbReference type="InterPro" id="IPR036388">
    <property type="entry name" value="WH-like_DNA-bd_sf"/>
</dbReference>
<dbReference type="KEGG" id="thas:C6Y53_13065"/>
<dbReference type="GO" id="GO:0003700">
    <property type="term" value="F:DNA-binding transcription factor activity"/>
    <property type="evidence" value="ECO:0007669"/>
    <property type="project" value="InterPro"/>
</dbReference>
<keyword evidence="2" id="KW-0238">DNA-binding</keyword>
<dbReference type="SMART" id="SM01134">
    <property type="entry name" value="DeoRC"/>
    <property type="match status" value="1"/>
</dbReference>
<accession>A0A2S0MRL5</accession>
<dbReference type="PROSITE" id="PS51000">
    <property type="entry name" value="HTH_DEOR_2"/>
    <property type="match status" value="1"/>
</dbReference>
<dbReference type="SUPFAM" id="SSF100950">
    <property type="entry name" value="NagB/RpiA/CoA transferase-like"/>
    <property type="match status" value="1"/>
</dbReference>
<evidence type="ECO:0000259" key="4">
    <source>
        <dbReference type="PROSITE" id="PS51000"/>
    </source>
</evidence>
<protein>
    <submittedName>
        <fullName evidence="5">DeoR/GlpR transcriptional regulator</fullName>
    </submittedName>
</protein>
<dbReference type="Gene3D" id="1.10.10.10">
    <property type="entry name" value="Winged helix-like DNA-binding domain superfamily/Winged helix DNA-binding domain"/>
    <property type="match status" value="1"/>
</dbReference>
<dbReference type="InterPro" id="IPR037171">
    <property type="entry name" value="NagB/RpiA_transferase-like"/>
</dbReference>
<dbReference type="PRINTS" id="PR00037">
    <property type="entry name" value="HTHLACR"/>
</dbReference>
<dbReference type="EMBL" id="CP027665">
    <property type="protein sequence ID" value="AVO38528.1"/>
    <property type="molecule type" value="Genomic_DNA"/>
</dbReference>
<dbReference type="PROSITE" id="PS00894">
    <property type="entry name" value="HTH_DEOR_1"/>
    <property type="match status" value="1"/>
</dbReference>
<reference evidence="6" key="1">
    <citation type="submission" date="2018-03" db="EMBL/GenBank/DDBJ databases">
        <title>Genomic analysis of the strain SH-1 isolated from shrimp intestine.</title>
        <authorList>
            <person name="Kim Y.-S."/>
            <person name="Kim S.-E."/>
            <person name="Kim K.-H."/>
        </authorList>
    </citation>
    <scope>NUCLEOTIDE SEQUENCE [LARGE SCALE GENOMIC DNA]</scope>
    <source>
        <strain evidence="6">SH-1</strain>
    </source>
</reference>
<proteinExistence type="predicted"/>
<keyword evidence="1" id="KW-0805">Transcription regulation</keyword>
<feature type="domain" description="HTH deoR-type" evidence="4">
    <location>
        <begin position="4"/>
        <end position="59"/>
    </location>
</feature>
<sequence>MSKKSRRHDQILRLVEANPSIRVTELAADLGVSSETVRRDLTELDETGRIKRTYGGAVRTTSFEPALAERLKLHIEARETIARIAVARLGDADSLFIGGGATTRLFARALRGIDRPLTVLTPAVNLVTELAQNPLIQVMSLPGIVEPNEGLVYGAETIKCIKQFRTQVAVMGASGVDEDGVSEALLNSAQVYSAMIEAADRTMILADASKFNSRSLQQIIGWNDDVSLIAEREPPPALRDAIRKSGAEMITGS</sequence>
<dbReference type="PANTHER" id="PTHR30363:SF44">
    <property type="entry name" value="AGA OPERON TRANSCRIPTIONAL REPRESSOR-RELATED"/>
    <property type="match status" value="1"/>
</dbReference>
<dbReference type="GO" id="GO:0003677">
    <property type="term" value="F:DNA binding"/>
    <property type="evidence" value="ECO:0007669"/>
    <property type="project" value="UniProtKB-KW"/>
</dbReference>
<keyword evidence="3" id="KW-0804">Transcription</keyword>
<dbReference type="InterPro" id="IPR050313">
    <property type="entry name" value="Carb_Metab_HTH_regulators"/>
</dbReference>
<dbReference type="Pfam" id="PF08220">
    <property type="entry name" value="HTH_DeoR"/>
    <property type="match status" value="1"/>
</dbReference>
<dbReference type="PANTHER" id="PTHR30363">
    <property type="entry name" value="HTH-TYPE TRANSCRIPTIONAL REGULATOR SRLR-RELATED"/>
    <property type="match status" value="1"/>
</dbReference>
<organism evidence="5 6">
    <name type="scientific">Pukyongiella litopenaei</name>
    <dbReference type="NCBI Taxonomy" id="2605946"/>
    <lineage>
        <taxon>Bacteria</taxon>
        <taxon>Pseudomonadati</taxon>
        <taxon>Pseudomonadota</taxon>
        <taxon>Alphaproteobacteria</taxon>
        <taxon>Rhodobacterales</taxon>
        <taxon>Paracoccaceae</taxon>
        <taxon>Pukyongiella</taxon>
    </lineage>
</organism>
<evidence type="ECO:0000313" key="5">
    <source>
        <dbReference type="EMBL" id="AVO38528.1"/>
    </source>
</evidence>